<dbReference type="GO" id="GO:0071972">
    <property type="term" value="F:peptidoglycan L,D-transpeptidase activity"/>
    <property type="evidence" value="ECO:0007669"/>
    <property type="project" value="TreeGrafter"/>
</dbReference>
<evidence type="ECO:0000256" key="14">
    <source>
        <dbReference type="SAM" id="MobiDB-lite"/>
    </source>
</evidence>
<dbReference type="InterPro" id="IPR050515">
    <property type="entry name" value="Beta-lactam/transpept"/>
</dbReference>
<evidence type="ECO:0000256" key="5">
    <source>
        <dbReference type="ARBA" id="ARBA00022519"/>
    </source>
</evidence>
<dbReference type="GO" id="GO:0006508">
    <property type="term" value="P:proteolysis"/>
    <property type="evidence" value="ECO:0007669"/>
    <property type="project" value="UniProtKB-KW"/>
</dbReference>
<evidence type="ECO:0000256" key="2">
    <source>
        <dbReference type="ARBA" id="ARBA00004236"/>
    </source>
</evidence>
<dbReference type="Pfam" id="PF00905">
    <property type="entry name" value="Transpeptidase"/>
    <property type="match status" value="1"/>
</dbReference>
<feature type="domain" description="Penicillin-binding protein transpeptidase" evidence="15">
    <location>
        <begin position="320"/>
        <end position="692"/>
    </location>
</feature>
<dbReference type="EC" id="3.4.16.4" evidence="17"/>
<proteinExistence type="inferred from homology"/>
<keyword evidence="9" id="KW-0133">Cell shape</keyword>
<sequence length="700" mass="74075">MRRRPLRRHPLRRRPVRRRPLLRLRSARPRRPASRDRRPRDHSTRVWAFGLLALTLVGVLVTRLGQVQVLDHAAYQQLAQTADTRTVTQPAVRGRILDSAGKPLVDNTTRTTVTISRTQLLDAPDGGRAVVDRVADALGLPAQQVWGRTFLCGTRGAPPAPTCWGGSPYVPVPLAIGVDPAKALGLLERPDLYPGVDVVAEPVRDFPQDATVNAAQLLGYLGRPTAEEVTKSKGKIGDLDLVGRGGLEQQYDEQLRGRPGETTVTVDPRGAVTDEVDRRDPVPGSDLVTTIDSRVQAAAEKALATAVRDARARGQEADGGAAVVLDVRTGGVVAAASYPTYDPGIWTGGVTAAQLEQLTGKGSGNPLVSRVTGATYPPASTFKAISLPAAIGAGNSLDKKYDCTSSYRIGDRSFANFESRAYGPITLKRAIEVSCDTIFYDFAYRSWLAQGGLKAATDAKDPFVAMANAFGLGTRTGIDLPGEVAGRIPSRDQKLKTWEGTRTDTCNRARTGYPEVAGTDPGRAAYLKALAVENCRTGFQFRGGDAANLAIGQGDVATTPLQMARAYAAIANGGTVWTPQVVREIRSADGSVTKVAPKAAGTVTIPPKTLSYLRSALQGVVTNGSAEGAFRGFPLRQWPIAGKTGTAESFGAGDTAWFLSYAPAAAPRYAVAVVVAHGGLGGSTAAPAARAIHDVLRTLP</sequence>
<keyword evidence="18" id="KW-1185">Reference proteome</keyword>
<dbReference type="SUPFAM" id="SSF56601">
    <property type="entry name" value="beta-lactamase/transpeptidase-like"/>
    <property type="match status" value="1"/>
</dbReference>
<dbReference type="PANTHER" id="PTHR30627:SF2">
    <property type="entry name" value="PEPTIDOGLYCAN D,D-TRANSPEPTIDASE MRDA"/>
    <property type="match status" value="1"/>
</dbReference>
<evidence type="ECO:0000313" key="18">
    <source>
        <dbReference type="Proteomes" id="UP000588586"/>
    </source>
</evidence>
<dbReference type="AlphaFoldDB" id="A0A849HHD3"/>
<dbReference type="Pfam" id="PF03717">
    <property type="entry name" value="PBP_dimer"/>
    <property type="match status" value="1"/>
</dbReference>
<dbReference type="GO" id="GO:0008658">
    <property type="term" value="F:penicillin binding"/>
    <property type="evidence" value="ECO:0007669"/>
    <property type="project" value="InterPro"/>
</dbReference>
<dbReference type="GO" id="GO:0009252">
    <property type="term" value="P:peptidoglycan biosynthetic process"/>
    <property type="evidence" value="ECO:0007669"/>
    <property type="project" value="UniProtKB-KW"/>
</dbReference>
<evidence type="ECO:0000256" key="3">
    <source>
        <dbReference type="ARBA" id="ARBA00007171"/>
    </source>
</evidence>
<comment type="similarity">
    <text evidence="3">Belongs to the transpeptidase family.</text>
</comment>
<dbReference type="InterPro" id="IPR036138">
    <property type="entry name" value="PBP_dimer_sf"/>
</dbReference>
<gene>
    <name evidence="17" type="primary">mrdA</name>
    <name evidence="17" type="ORF">HJG52_08530</name>
</gene>
<evidence type="ECO:0000256" key="8">
    <source>
        <dbReference type="ARBA" id="ARBA00022801"/>
    </source>
</evidence>
<feature type="region of interest" description="Disordered" evidence="14">
    <location>
        <begin position="1"/>
        <end position="40"/>
    </location>
</feature>
<dbReference type="PANTHER" id="PTHR30627">
    <property type="entry name" value="PEPTIDOGLYCAN D,D-TRANSPEPTIDASE"/>
    <property type="match status" value="1"/>
</dbReference>
<keyword evidence="5" id="KW-0997">Cell inner membrane</keyword>
<evidence type="ECO:0000256" key="9">
    <source>
        <dbReference type="ARBA" id="ARBA00022960"/>
    </source>
</evidence>
<evidence type="ECO:0000256" key="10">
    <source>
        <dbReference type="ARBA" id="ARBA00022984"/>
    </source>
</evidence>
<evidence type="ECO:0000256" key="4">
    <source>
        <dbReference type="ARBA" id="ARBA00022475"/>
    </source>
</evidence>
<accession>A0A849HHD3</accession>
<keyword evidence="13" id="KW-0961">Cell wall biogenesis/degradation</keyword>
<evidence type="ECO:0000313" key="17">
    <source>
        <dbReference type="EMBL" id="NNM46053.1"/>
    </source>
</evidence>
<keyword evidence="4" id="KW-1003">Cell membrane</keyword>
<dbReference type="NCBIfam" id="TIGR03423">
    <property type="entry name" value="pbp2_mrdA"/>
    <property type="match status" value="1"/>
</dbReference>
<evidence type="ECO:0000256" key="7">
    <source>
        <dbReference type="ARBA" id="ARBA00022692"/>
    </source>
</evidence>
<organism evidence="17 18">
    <name type="scientific">Knoellia koreensis</name>
    <dbReference type="NCBI Taxonomy" id="2730921"/>
    <lineage>
        <taxon>Bacteria</taxon>
        <taxon>Bacillati</taxon>
        <taxon>Actinomycetota</taxon>
        <taxon>Actinomycetes</taxon>
        <taxon>Micrococcales</taxon>
        <taxon>Intrasporangiaceae</taxon>
        <taxon>Knoellia</taxon>
    </lineage>
</organism>
<dbReference type="GO" id="GO:0071555">
    <property type="term" value="P:cell wall organization"/>
    <property type="evidence" value="ECO:0007669"/>
    <property type="project" value="UniProtKB-KW"/>
</dbReference>
<dbReference type="GO" id="GO:0005886">
    <property type="term" value="C:plasma membrane"/>
    <property type="evidence" value="ECO:0007669"/>
    <property type="project" value="UniProtKB-SubCell"/>
</dbReference>
<dbReference type="GO" id="GO:0009002">
    <property type="term" value="F:serine-type D-Ala-D-Ala carboxypeptidase activity"/>
    <property type="evidence" value="ECO:0007669"/>
    <property type="project" value="UniProtKB-EC"/>
</dbReference>
<keyword evidence="12" id="KW-0472">Membrane</keyword>
<dbReference type="GO" id="GO:0008360">
    <property type="term" value="P:regulation of cell shape"/>
    <property type="evidence" value="ECO:0007669"/>
    <property type="project" value="UniProtKB-KW"/>
</dbReference>
<name>A0A849HHD3_9MICO</name>
<keyword evidence="6" id="KW-0645">Protease</keyword>
<evidence type="ECO:0000256" key="6">
    <source>
        <dbReference type="ARBA" id="ARBA00022670"/>
    </source>
</evidence>
<feature type="compositionally biased region" description="Basic residues" evidence="14">
    <location>
        <begin position="1"/>
        <end position="32"/>
    </location>
</feature>
<dbReference type="Gene3D" id="3.40.710.10">
    <property type="entry name" value="DD-peptidase/beta-lactamase superfamily"/>
    <property type="match status" value="1"/>
</dbReference>
<dbReference type="InterPro" id="IPR005311">
    <property type="entry name" value="PBP_dimer"/>
</dbReference>
<evidence type="ECO:0000256" key="1">
    <source>
        <dbReference type="ARBA" id="ARBA00004167"/>
    </source>
</evidence>
<keyword evidence="17" id="KW-0121">Carboxypeptidase</keyword>
<protein>
    <submittedName>
        <fullName evidence="17">Penicillin-binding protein 2</fullName>
        <ecNumber evidence="17">3.4.16.4</ecNumber>
    </submittedName>
</protein>
<keyword evidence="11" id="KW-1133">Transmembrane helix</keyword>
<evidence type="ECO:0000259" key="15">
    <source>
        <dbReference type="Pfam" id="PF00905"/>
    </source>
</evidence>
<dbReference type="InterPro" id="IPR017790">
    <property type="entry name" value="Penicillin-binding_protein_2"/>
</dbReference>
<dbReference type="InterPro" id="IPR012338">
    <property type="entry name" value="Beta-lactam/transpept-like"/>
</dbReference>
<evidence type="ECO:0000256" key="12">
    <source>
        <dbReference type="ARBA" id="ARBA00023136"/>
    </source>
</evidence>
<reference evidence="17 18" key="1">
    <citation type="submission" date="2020-04" db="EMBL/GenBank/DDBJ databases">
        <title>Knoellia sp. isolate from air conditioner.</title>
        <authorList>
            <person name="Chea S."/>
            <person name="Kim D.-U."/>
        </authorList>
    </citation>
    <scope>NUCLEOTIDE SEQUENCE [LARGE SCALE GENOMIC DNA]</scope>
    <source>
        <strain evidence="17 18">DB2414S</strain>
    </source>
</reference>
<feature type="domain" description="Penicillin-binding protein dimerisation" evidence="16">
    <location>
        <begin position="89"/>
        <end position="275"/>
    </location>
</feature>
<dbReference type="SUPFAM" id="SSF56519">
    <property type="entry name" value="Penicillin binding protein dimerisation domain"/>
    <property type="match status" value="1"/>
</dbReference>
<comment type="caution">
    <text evidence="17">The sequence shown here is derived from an EMBL/GenBank/DDBJ whole genome shotgun (WGS) entry which is preliminary data.</text>
</comment>
<dbReference type="InterPro" id="IPR001460">
    <property type="entry name" value="PCN-bd_Tpept"/>
</dbReference>
<evidence type="ECO:0000256" key="13">
    <source>
        <dbReference type="ARBA" id="ARBA00023316"/>
    </source>
</evidence>
<dbReference type="EMBL" id="JABEPQ010000002">
    <property type="protein sequence ID" value="NNM46053.1"/>
    <property type="molecule type" value="Genomic_DNA"/>
</dbReference>
<keyword evidence="10" id="KW-0573">Peptidoglycan synthesis</keyword>
<keyword evidence="8 17" id="KW-0378">Hydrolase</keyword>
<keyword evidence="7" id="KW-0812">Transmembrane</keyword>
<evidence type="ECO:0000259" key="16">
    <source>
        <dbReference type="Pfam" id="PF03717"/>
    </source>
</evidence>
<dbReference type="Proteomes" id="UP000588586">
    <property type="component" value="Unassembled WGS sequence"/>
</dbReference>
<evidence type="ECO:0000256" key="11">
    <source>
        <dbReference type="ARBA" id="ARBA00022989"/>
    </source>
</evidence>
<comment type="subcellular location">
    <subcellularLocation>
        <location evidence="2">Cell membrane</location>
    </subcellularLocation>
    <subcellularLocation>
        <location evidence="1">Membrane</location>
        <topology evidence="1">Single-pass membrane protein</topology>
    </subcellularLocation>
</comment>
<dbReference type="Gene3D" id="3.90.1310.10">
    <property type="entry name" value="Penicillin-binding protein 2a (Domain 2)"/>
    <property type="match status" value="1"/>
</dbReference>